<dbReference type="PANTHER" id="PTHR43918">
    <property type="entry name" value="ACETYLCHOLINESTERASE"/>
    <property type="match status" value="1"/>
</dbReference>
<dbReference type="RefSeq" id="WP_190068640.1">
    <property type="nucleotide sequence ID" value="NZ_BNBM01000002.1"/>
</dbReference>
<comment type="similarity">
    <text evidence="1 3">Belongs to the type-B carboxylesterase/lipase family.</text>
</comment>
<dbReference type="PROSITE" id="PS00122">
    <property type="entry name" value="CARBOXYLESTERASE_B_1"/>
    <property type="match status" value="1"/>
</dbReference>
<feature type="domain" description="Carboxylesterase type B" evidence="5">
    <location>
        <begin position="189"/>
        <end position="498"/>
    </location>
</feature>
<dbReference type="Gene3D" id="3.40.50.1820">
    <property type="entry name" value="alpha/beta hydrolase"/>
    <property type="match status" value="1"/>
</dbReference>
<keyword evidence="7" id="KW-1185">Reference proteome</keyword>
<dbReference type="InterPro" id="IPR019826">
    <property type="entry name" value="Carboxylesterase_B_AS"/>
</dbReference>
<name>A0ABV1XJ66_9ACTN</name>
<gene>
    <name evidence="6" type="ORF">ABT384_03130</name>
</gene>
<feature type="domain" description="Carboxylesterase type B" evidence="5">
    <location>
        <begin position="15"/>
        <end position="161"/>
    </location>
</feature>
<organism evidence="6 7">
    <name type="scientific">Streptomyces lanatus</name>
    <dbReference type="NCBI Taxonomy" id="66900"/>
    <lineage>
        <taxon>Bacteria</taxon>
        <taxon>Bacillati</taxon>
        <taxon>Actinomycetota</taxon>
        <taxon>Actinomycetes</taxon>
        <taxon>Kitasatosporales</taxon>
        <taxon>Streptomycetaceae</taxon>
        <taxon>Streptomyces</taxon>
    </lineage>
</organism>
<dbReference type="Pfam" id="PF00135">
    <property type="entry name" value="COesterase"/>
    <property type="match status" value="2"/>
</dbReference>
<evidence type="ECO:0000256" key="2">
    <source>
        <dbReference type="ARBA" id="ARBA00022801"/>
    </source>
</evidence>
<evidence type="ECO:0000313" key="7">
    <source>
        <dbReference type="Proteomes" id="UP001486207"/>
    </source>
</evidence>
<dbReference type="PANTHER" id="PTHR43918:SF4">
    <property type="entry name" value="CARBOXYLIC ESTER HYDROLASE"/>
    <property type="match status" value="1"/>
</dbReference>
<feature type="compositionally biased region" description="Low complexity" evidence="4">
    <location>
        <begin position="1"/>
        <end position="12"/>
    </location>
</feature>
<protein>
    <recommendedName>
        <fullName evidence="3">Carboxylic ester hydrolase</fullName>
        <ecNumber evidence="3">3.1.1.-</ecNumber>
    </recommendedName>
</protein>
<reference evidence="6 7" key="1">
    <citation type="submission" date="2024-06" db="EMBL/GenBank/DDBJ databases">
        <title>The Natural Products Discovery Center: Release of the First 8490 Sequenced Strains for Exploring Actinobacteria Biosynthetic Diversity.</title>
        <authorList>
            <person name="Kalkreuter E."/>
            <person name="Kautsar S.A."/>
            <person name="Yang D."/>
            <person name="Bader C.D."/>
            <person name="Teijaro C.N."/>
            <person name="Fluegel L."/>
            <person name="Davis C.M."/>
            <person name="Simpson J.R."/>
            <person name="Lauterbach L."/>
            <person name="Steele A.D."/>
            <person name="Gui C."/>
            <person name="Meng S."/>
            <person name="Li G."/>
            <person name="Viehrig K."/>
            <person name="Ye F."/>
            <person name="Su P."/>
            <person name="Kiefer A.F."/>
            <person name="Nichols A."/>
            <person name="Cepeda A.J."/>
            <person name="Yan W."/>
            <person name="Fan B."/>
            <person name="Jiang Y."/>
            <person name="Adhikari A."/>
            <person name="Zheng C.-J."/>
            <person name="Schuster L."/>
            <person name="Cowan T.M."/>
            <person name="Smanski M.J."/>
            <person name="Chevrette M.G."/>
            <person name="De Carvalho L.P.S."/>
            <person name="Shen B."/>
        </authorList>
    </citation>
    <scope>NUCLEOTIDE SEQUENCE [LARGE SCALE GENOMIC DNA]</scope>
    <source>
        <strain evidence="6 7">NPDC000155</strain>
    </source>
</reference>
<dbReference type="InterPro" id="IPR002018">
    <property type="entry name" value="CarbesteraseB"/>
</dbReference>
<keyword evidence="2 3" id="KW-0378">Hydrolase</keyword>
<proteinExistence type="inferred from homology"/>
<evidence type="ECO:0000313" key="6">
    <source>
        <dbReference type="EMBL" id="MER7371639.1"/>
    </source>
</evidence>
<evidence type="ECO:0000256" key="3">
    <source>
        <dbReference type="RuleBase" id="RU361235"/>
    </source>
</evidence>
<dbReference type="EMBL" id="JBEPFB010000001">
    <property type="protein sequence ID" value="MER7371639.1"/>
    <property type="molecule type" value="Genomic_DNA"/>
</dbReference>
<comment type="caution">
    <text evidence="6">The sequence shown here is derived from an EMBL/GenBank/DDBJ whole genome shotgun (WGS) entry which is preliminary data.</text>
</comment>
<evidence type="ECO:0000256" key="1">
    <source>
        <dbReference type="ARBA" id="ARBA00005964"/>
    </source>
</evidence>
<feature type="region of interest" description="Disordered" evidence="4">
    <location>
        <begin position="1"/>
        <end position="24"/>
    </location>
</feature>
<dbReference type="EC" id="3.1.1.-" evidence="3"/>
<accession>A0ABV1XJ66</accession>
<dbReference type="InterPro" id="IPR029058">
    <property type="entry name" value="AB_hydrolase_fold"/>
</dbReference>
<dbReference type="SUPFAM" id="SSF53474">
    <property type="entry name" value="alpha/beta-Hydrolases"/>
    <property type="match status" value="1"/>
</dbReference>
<sequence>MRAADAASATTRTETEVSGGPLVGRLEGPGGLVAAYRGVPYAAPPVGPDRFAPPRPHPGWSEPLRADGAVGTVPLQLPSPFAALLGDPLDPPHTEACLTVNVWAPVGPGDGPRPVLVWLPGGSFLTGGADLPRYDGAELAAREGIVVVLVNYRLGALGFLAPSWAEPAAVEGVGTSLSFRMPQGATHVTNAGLLDQIAALRWVGREIHAFGGDPDRVTVVGQSAGGQSLAALLALEQVRPLFRRAVLHSAPLGMAPQTRQEAALVADDFLAALGADAGRLRTVPGERVLLAQRQVLARPRRRGDVRPPFQLVADDAVVAADLPGALRTAPPPDGLDLLAGVTRHECALWFGEDPGLDGLTREEVAAEFSAVFGPRAQEALSHYTPGTEWRVAFEELKTDAFFTAPTQEFADLADSWGATVRLFRFDWRVPGRHARLRACHCAEIPFLLGRTEARHAPLFADADQEEMAALRGRMRRLWGEFVRTGTMTDHWPPHRREQPAVRVVGGERDGEVLGALLESGRRRLWE</sequence>
<dbReference type="InterPro" id="IPR050654">
    <property type="entry name" value="AChE-related_enzymes"/>
</dbReference>
<evidence type="ECO:0000256" key="4">
    <source>
        <dbReference type="SAM" id="MobiDB-lite"/>
    </source>
</evidence>
<evidence type="ECO:0000259" key="5">
    <source>
        <dbReference type="Pfam" id="PF00135"/>
    </source>
</evidence>
<dbReference type="Proteomes" id="UP001486207">
    <property type="component" value="Unassembled WGS sequence"/>
</dbReference>